<protein>
    <submittedName>
        <fullName evidence="1">Uncharacterized protein</fullName>
    </submittedName>
</protein>
<dbReference type="Proteomes" id="UP000814033">
    <property type="component" value="Unassembled WGS sequence"/>
</dbReference>
<sequence>MFLLVLLLIPLPPLLLLPPLAPKIRYHPYPSFNRESAAQSMVEDTEPPVMGYTGDPGDANQGSAPVPDFLGPIASEEDVENLGVVVGELEGPAGTARPRDFTTLVLSCAPAAKAIKHPRLSSRGRARFAAGSADSERVDRMRPIRDSDTNLVFSNPYAA</sequence>
<keyword evidence="2" id="KW-1185">Reference proteome</keyword>
<evidence type="ECO:0000313" key="2">
    <source>
        <dbReference type="Proteomes" id="UP000814033"/>
    </source>
</evidence>
<reference evidence="1" key="2">
    <citation type="journal article" date="2022" name="New Phytol.">
        <title>Evolutionary transition to the ectomycorrhizal habit in the genomes of a hyperdiverse lineage of mushroom-forming fungi.</title>
        <authorList>
            <person name="Looney B."/>
            <person name="Miyauchi S."/>
            <person name="Morin E."/>
            <person name="Drula E."/>
            <person name="Courty P.E."/>
            <person name="Kohler A."/>
            <person name="Kuo A."/>
            <person name="LaButti K."/>
            <person name="Pangilinan J."/>
            <person name="Lipzen A."/>
            <person name="Riley R."/>
            <person name="Andreopoulos W."/>
            <person name="He G."/>
            <person name="Johnson J."/>
            <person name="Nolan M."/>
            <person name="Tritt A."/>
            <person name="Barry K.W."/>
            <person name="Grigoriev I.V."/>
            <person name="Nagy L.G."/>
            <person name="Hibbett D."/>
            <person name="Henrissat B."/>
            <person name="Matheny P.B."/>
            <person name="Labbe J."/>
            <person name="Martin F.M."/>
        </authorList>
    </citation>
    <scope>NUCLEOTIDE SEQUENCE</scope>
    <source>
        <strain evidence="1">FP105234-sp</strain>
    </source>
</reference>
<proteinExistence type="predicted"/>
<gene>
    <name evidence="1" type="ORF">FA95DRAFT_1569327</name>
</gene>
<name>A0ACB8S9E5_9AGAM</name>
<accession>A0ACB8S9E5</accession>
<organism evidence="1 2">
    <name type="scientific">Auriscalpium vulgare</name>
    <dbReference type="NCBI Taxonomy" id="40419"/>
    <lineage>
        <taxon>Eukaryota</taxon>
        <taxon>Fungi</taxon>
        <taxon>Dikarya</taxon>
        <taxon>Basidiomycota</taxon>
        <taxon>Agaricomycotina</taxon>
        <taxon>Agaricomycetes</taxon>
        <taxon>Russulales</taxon>
        <taxon>Auriscalpiaceae</taxon>
        <taxon>Auriscalpium</taxon>
    </lineage>
</organism>
<evidence type="ECO:0000313" key="1">
    <source>
        <dbReference type="EMBL" id="KAI0052530.1"/>
    </source>
</evidence>
<reference evidence="1" key="1">
    <citation type="submission" date="2021-02" db="EMBL/GenBank/DDBJ databases">
        <authorList>
            <consortium name="DOE Joint Genome Institute"/>
            <person name="Ahrendt S."/>
            <person name="Looney B.P."/>
            <person name="Miyauchi S."/>
            <person name="Morin E."/>
            <person name="Drula E."/>
            <person name="Courty P.E."/>
            <person name="Chicoki N."/>
            <person name="Fauchery L."/>
            <person name="Kohler A."/>
            <person name="Kuo A."/>
            <person name="Labutti K."/>
            <person name="Pangilinan J."/>
            <person name="Lipzen A."/>
            <person name="Riley R."/>
            <person name="Andreopoulos W."/>
            <person name="He G."/>
            <person name="Johnson J."/>
            <person name="Barry K.W."/>
            <person name="Grigoriev I.V."/>
            <person name="Nagy L."/>
            <person name="Hibbett D."/>
            <person name="Henrissat B."/>
            <person name="Matheny P.B."/>
            <person name="Labbe J."/>
            <person name="Martin F."/>
        </authorList>
    </citation>
    <scope>NUCLEOTIDE SEQUENCE</scope>
    <source>
        <strain evidence="1">FP105234-sp</strain>
    </source>
</reference>
<dbReference type="EMBL" id="MU275845">
    <property type="protein sequence ID" value="KAI0052530.1"/>
    <property type="molecule type" value="Genomic_DNA"/>
</dbReference>
<comment type="caution">
    <text evidence="1">The sequence shown here is derived from an EMBL/GenBank/DDBJ whole genome shotgun (WGS) entry which is preliminary data.</text>
</comment>